<evidence type="ECO:0000313" key="3">
    <source>
        <dbReference type="Proteomes" id="UP000801492"/>
    </source>
</evidence>
<comment type="caution">
    <text evidence="2">The sequence shown here is derived from an EMBL/GenBank/DDBJ whole genome shotgun (WGS) entry which is preliminary data.</text>
</comment>
<protein>
    <submittedName>
        <fullName evidence="2">Uncharacterized protein</fullName>
    </submittedName>
</protein>
<keyword evidence="3" id="KW-1185">Reference proteome</keyword>
<sequence length="76" mass="8471">MDTPQKEDLKRREEEKKSKKIKKPKLDLDLPSSSSEESKPDMSDHESSGGEFCPSSSPPAMDLVLNRDPKINGLSL</sequence>
<organism evidence="2 3">
    <name type="scientific">Ignelater luminosus</name>
    <name type="common">Cucubano</name>
    <name type="synonym">Pyrophorus luminosus</name>
    <dbReference type="NCBI Taxonomy" id="2038154"/>
    <lineage>
        <taxon>Eukaryota</taxon>
        <taxon>Metazoa</taxon>
        <taxon>Ecdysozoa</taxon>
        <taxon>Arthropoda</taxon>
        <taxon>Hexapoda</taxon>
        <taxon>Insecta</taxon>
        <taxon>Pterygota</taxon>
        <taxon>Neoptera</taxon>
        <taxon>Endopterygota</taxon>
        <taxon>Coleoptera</taxon>
        <taxon>Polyphaga</taxon>
        <taxon>Elateriformia</taxon>
        <taxon>Elateroidea</taxon>
        <taxon>Elateridae</taxon>
        <taxon>Agrypninae</taxon>
        <taxon>Pyrophorini</taxon>
        <taxon>Ignelater</taxon>
    </lineage>
</organism>
<reference evidence="2" key="1">
    <citation type="submission" date="2019-08" db="EMBL/GenBank/DDBJ databases">
        <title>The genome of the North American firefly Photinus pyralis.</title>
        <authorList>
            <consortium name="Photinus pyralis genome working group"/>
            <person name="Fallon T.R."/>
            <person name="Sander Lower S.E."/>
            <person name="Weng J.-K."/>
        </authorList>
    </citation>
    <scope>NUCLEOTIDE SEQUENCE</scope>
    <source>
        <strain evidence="2">TRF0915ILg1</strain>
        <tissue evidence="2">Whole body</tissue>
    </source>
</reference>
<feature type="region of interest" description="Disordered" evidence="1">
    <location>
        <begin position="1"/>
        <end position="76"/>
    </location>
</feature>
<name>A0A8K0G5P1_IGNLU</name>
<dbReference type="AlphaFoldDB" id="A0A8K0G5P1"/>
<gene>
    <name evidence="2" type="ORF">ILUMI_19207</name>
</gene>
<evidence type="ECO:0000256" key="1">
    <source>
        <dbReference type="SAM" id="MobiDB-lite"/>
    </source>
</evidence>
<feature type="compositionally biased region" description="Basic and acidic residues" evidence="1">
    <location>
        <begin position="36"/>
        <end position="48"/>
    </location>
</feature>
<accession>A0A8K0G5P1</accession>
<proteinExistence type="predicted"/>
<dbReference type="EMBL" id="VTPC01085803">
    <property type="protein sequence ID" value="KAF2886964.1"/>
    <property type="molecule type" value="Genomic_DNA"/>
</dbReference>
<feature type="compositionally biased region" description="Basic and acidic residues" evidence="1">
    <location>
        <begin position="1"/>
        <end position="17"/>
    </location>
</feature>
<evidence type="ECO:0000313" key="2">
    <source>
        <dbReference type="EMBL" id="KAF2886964.1"/>
    </source>
</evidence>
<dbReference type="Proteomes" id="UP000801492">
    <property type="component" value="Unassembled WGS sequence"/>
</dbReference>